<dbReference type="Pfam" id="PF00293">
    <property type="entry name" value="NUDIX"/>
    <property type="match status" value="1"/>
</dbReference>
<dbReference type="RefSeq" id="WP_030253173.1">
    <property type="nucleotide sequence ID" value="NZ_JBHEZZ010000007.1"/>
</dbReference>
<dbReference type="InterPro" id="IPR015797">
    <property type="entry name" value="NUDIX_hydrolase-like_dom_sf"/>
</dbReference>
<proteinExistence type="predicted"/>
<comment type="caution">
    <text evidence="2">The sequence shown here is derived from an EMBL/GenBank/DDBJ whole genome shotgun (WGS) entry which is preliminary data.</text>
</comment>
<dbReference type="InterPro" id="IPR000086">
    <property type="entry name" value="NUDIX_hydrolase_dom"/>
</dbReference>
<dbReference type="Gene3D" id="3.90.79.10">
    <property type="entry name" value="Nucleoside Triphosphate Pyrophosphohydrolase"/>
    <property type="match status" value="1"/>
</dbReference>
<feature type="domain" description="Nudix hydrolase" evidence="1">
    <location>
        <begin position="25"/>
        <end position="97"/>
    </location>
</feature>
<protein>
    <submittedName>
        <fullName evidence="2">NUDIX hydrolase</fullName>
        <ecNumber evidence="2">3.6.-.-</ecNumber>
    </submittedName>
</protein>
<evidence type="ECO:0000259" key="1">
    <source>
        <dbReference type="Pfam" id="PF00293"/>
    </source>
</evidence>
<keyword evidence="3" id="KW-1185">Reference proteome</keyword>
<evidence type="ECO:0000313" key="3">
    <source>
        <dbReference type="Proteomes" id="UP001592528"/>
    </source>
</evidence>
<keyword evidence="2" id="KW-0378">Hydrolase</keyword>
<evidence type="ECO:0000313" key="2">
    <source>
        <dbReference type="EMBL" id="MFC1402673.1"/>
    </source>
</evidence>
<name>A0ABV6UMI6_9ACTN</name>
<dbReference type="PANTHER" id="PTHR36395:SF1">
    <property type="entry name" value="RING-H2 ZINC FINGER PROTEIN"/>
    <property type="match status" value="1"/>
</dbReference>
<dbReference type="EMBL" id="JBHEZZ010000007">
    <property type="protein sequence ID" value="MFC1402673.1"/>
    <property type="molecule type" value="Genomic_DNA"/>
</dbReference>
<dbReference type="Proteomes" id="UP001592528">
    <property type="component" value="Unassembled WGS sequence"/>
</dbReference>
<gene>
    <name evidence="2" type="ORF">ACEZDJ_15400</name>
</gene>
<accession>A0ABV6UMI6</accession>
<dbReference type="GO" id="GO:0016787">
    <property type="term" value="F:hydrolase activity"/>
    <property type="evidence" value="ECO:0007669"/>
    <property type="project" value="UniProtKB-KW"/>
</dbReference>
<organism evidence="2 3">
    <name type="scientific">Streptacidiphilus cavernicola</name>
    <dbReference type="NCBI Taxonomy" id="3342716"/>
    <lineage>
        <taxon>Bacteria</taxon>
        <taxon>Bacillati</taxon>
        <taxon>Actinomycetota</taxon>
        <taxon>Actinomycetes</taxon>
        <taxon>Kitasatosporales</taxon>
        <taxon>Streptomycetaceae</taxon>
        <taxon>Streptacidiphilus</taxon>
    </lineage>
</organism>
<dbReference type="SUPFAM" id="SSF55811">
    <property type="entry name" value="Nudix"/>
    <property type="match status" value="1"/>
</dbReference>
<dbReference type="EC" id="3.6.-.-" evidence="2"/>
<sequence length="161" mass="17874">MDDLWSEVASGETVLSKSPPLRQIAAVSVIIQVGGRRLVEARQLMANGSVRERNSPPAEKMLPGETPADAARRCLAEELGVDESRVTLDLARAKVATRRTESPSYPGLTTSYRLWTIPAEVSGLPAADFTTDEAFGDKHAAVSTHYWEWRRATGRIWRLWR</sequence>
<reference evidence="2 3" key="1">
    <citation type="submission" date="2024-09" db="EMBL/GenBank/DDBJ databases">
        <authorList>
            <person name="Lee S.D."/>
        </authorList>
    </citation>
    <scope>NUCLEOTIDE SEQUENCE [LARGE SCALE GENOMIC DNA]</scope>
    <source>
        <strain evidence="2 3">N1-5</strain>
    </source>
</reference>
<dbReference type="PANTHER" id="PTHR36395">
    <property type="entry name" value="RING-H2 ZINC FINGER PROTEIN"/>
    <property type="match status" value="1"/>
</dbReference>